<comment type="caution">
    <text evidence="2">The sequence shown here is derived from an EMBL/GenBank/DDBJ whole genome shotgun (WGS) entry which is preliminary data.</text>
</comment>
<proteinExistence type="predicted"/>
<evidence type="ECO:0000313" key="2">
    <source>
        <dbReference type="EMBL" id="MBP2399328.1"/>
    </source>
</evidence>
<dbReference type="CDD" id="cd06259">
    <property type="entry name" value="YdcF-like"/>
    <property type="match status" value="1"/>
</dbReference>
<accession>A0ABS4XUB4</accession>
<evidence type="ECO:0000313" key="3">
    <source>
        <dbReference type="Proteomes" id="UP001195422"/>
    </source>
</evidence>
<evidence type="ECO:0000259" key="1">
    <source>
        <dbReference type="Pfam" id="PF02698"/>
    </source>
</evidence>
<sequence length="185" mass="20739">MLIVLFLTASLFIWVALVTSKVLAPTPGTERHADAVISLAPGDSRLPTAFHLYSAGEADELAISWFPSRLSYGIVKPEWALLEDLNCRNATRDDIHCFTPEIDSTYGEALSVKKLVEERGWESITVVTNRYHVFRSKFIFEHVLPSTVDVEVIASPTDLPVIDWLRHVIYENAAFVKAIFETSFG</sequence>
<dbReference type="Pfam" id="PF02698">
    <property type="entry name" value="DUF218"/>
    <property type="match status" value="1"/>
</dbReference>
<name>A0ABS4XUB4_GLUPR</name>
<dbReference type="RefSeq" id="WP_188947944.1">
    <property type="nucleotide sequence ID" value="NZ_BMPH01000004.1"/>
</dbReference>
<dbReference type="EMBL" id="JAGIOJ010000001">
    <property type="protein sequence ID" value="MBP2399328.1"/>
    <property type="molecule type" value="Genomic_DNA"/>
</dbReference>
<reference evidence="2 3" key="1">
    <citation type="submission" date="2021-03" db="EMBL/GenBank/DDBJ databases">
        <title>Sequencing the genomes of 1000 actinobacteria strains.</title>
        <authorList>
            <person name="Klenk H.-P."/>
        </authorList>
    </citation>
    <scope>NUCLEOTIDE SEQUENCE [LARGE SCALE GENOMIC DNA]</scope>
    <source>
        <strain evidence="2 3">DSM 20168</strain>
    </source>
</reference>
<gene>
    <name evidence="2" type="ORF">JOF39_002409</name>
</gene>
<dbReference type="InterPro" id="IPR003848">
    <property type="entry name" value="DUF218"/>
</dbReference>
<organism evidence="2 3">
    <name type="scientific">Glutamicibacter protophormiae</name>
    <name type="common">Brevibacterium protophormiae</name>
    <dbReference type="NCBI Taxonomy" id="37930"/>
    <lineage>
        <taxon>Bacteria</taxon>
        <taxon>Bacillati</taxon>
        <taxon>Actinomycetota</taxon>
        <taxon>Actinomycetes</taxon>
        <taxon>Micrococcales</taxon>
        <taxon>Micrococcaceae</taxon>
        <taxon>Glutamicibacter</taxon>
    </lineage>
</organism>
<dbReference type="Proteomes" id="UP001195422">
    <property type="component" value="Unassembled WGS sequence"/>
</dbReference>
<protein>
    <recommendedName>
        <fullName evidence="1">DUF218 domain-containing protein</fullName>
    </recommendedName>
</protein>
<feature type="domain" description="DUF218" evidence="1">
    <location>
        <begin position="45"/>
        <end position="164"/>
    </location>
</feature>
<keyword evidence="3" id="KW-1185">Reference proteome</keyword>